<dbReference type="AlphaFoldDB" id="A0AAN7GPQ3"/>
<keyword evidence="1" id="KW-1133">Transmembrane helix</keyword>
<dbReference type="Pfam" id="PF01569">
    <property type="entry name" value="PAP2"/>
    <property type="match status" value="1"/>
</dbReference>
<feature type="transmembrane region" description="Helical" evidence="1">
    <location>
        <begin position="212"/>
        <end position="232"/>
    </location>
</feature>
<keyword evidence="1" id="KW-0812">Transmembrane</keyword>
<organism evidence="3 4">
    <name type="scientific">Trapa incisa</name>
    <dbReference type="NCBI Taxonomy" id="236973"/>
    <lineage>
        <taxon>Eukaryota</taxon>
        <taxon>Viridiplantae</taxon>
        <taxon>Streptophyta</taxon>
        <taxon>Embryophyta</taxon>
        <taxon>Tracheophyta</taxon>
        <taxon>Spermatophyta</taxon>
        <taxon>Magnoliopsida</taxon>
        <taxon>eudicotyledons</taxon>
        <taxon>Gunneridae</taxon>
        <taxon>Pentapetalae</taxon>
        <taxon>rosids</taxon>
        <taxon>malvids</taxon>
        <taxon>Myrtales</taxon>
        <taxon>Lythraceae</taxon>
        <taxon>Trapa</taxon>
    </lineage>
</organism>
<dbReference type="SMART" id="SM00014">
    <property type="entry name" value="acidPPc"/>
    <property type="match status" value="1"/>
</dbReference>
<reference evidence="3 4" key="1">
    <citation type="journal article" date="2023" name="Hortic Res">
        <title>Pangenome of water caltrop reveals structural variations and asymmetric subgenome divergence after allopolyploidization.</title>
        <authorList>
            <person name="Zhang X."/>
            <person name="Chen Y."/>
            <person name="Wang L."/>
            <person name="Yuan Y."/>
            <person name="Fang M."/>
            <person name="Shi L."/>
            <person name="Lu R."/>
            <person name="Comes H.P."/>
            <person name="Ma Y."/>
            <person name="Chen Y."/>
            <person name="Huang G."/>
            <person name="Zhou Y."/>
            <person name="Zheng Z."/>
            <person name="Qiu Y."/>
        </authorList>
    </citation>
    <scope>NUCLEOTIDE SEQUENCE [LARGE SCALE GENOMIC DNA]</scope>
    <source>
        <tissue evidence="3">Roots</tissue>
    </source>
</reference>
<gene>
    <name evidence="3" type="ORF">SAY87_015132</name>
</gene>
<dbReference type="InterPro" id="IPR000326">
    <property type="entry name" value="PAP2/HPO"/>
</dbReference>
<protein>
    <recommendedName>
        <fullName evidence="2">Phosphatidic acid phosphatase type 2/haloperoxidase domain-containing protein</fullName>
    </recommendedName>
</protein>
<dbReference type="SUPFAM" id="SSF48317">
    <property type="entry name" value="Acid phosphatase/Vanadium-dependent haloperoxidase"/>
    <property type="match status" value="1"/>
</dbReference>
<dbReference type="Gene3D" id="1.20.144.10">
    <property type="entry name" value="Phosphatidic acid phosphatase type 2/haloperoxidase"/>
    <property type="match status" value="1"/>
</dbReference>
<dbReference type="InterPro" id="IPR036938">
    <property type="entry name" value="PAP2/HPO_sf"/>
</dbReference>
<feature type="transmembrane region" description="Helical" evidence="1">
    <location>
        <begin position="186"/>
        <end position="206"/>
    </location>
</feature>
<evidence type="ECO:0000313" key="4">
    <source>
        <dbReference type="Proteomes" id="UP001345219"/>
    </source>
</evidence>
<dbReference type="EMBL" id="JAXIOK010000019">
    <property type="protein sequence ID" value="KAK4748546.1"/>
    <property type="molecule type" value="Genomic_DNA"/>
</dbReference>
<proteinExistence type="predicted"/>
<feature type="domain" description="Phosphatidic acid phosphatase type 2/haloperoxidase" evidence="2">
    <location>
        <begin position="113"/>
        <end position="229"/>
    </location>
</feature>
<name>A0AAN7GPQ3_9MYRT</name>
<sequence length="235" mass="26658">MALILLSSEPISQTQKAQSRPGVRNRPISRLRLHLPMERDAATTITVSAARMPLLHRLSAVDIALSRTLYSYNFFPRRLFLLLELSADFRLFFPLALSIYRSPALSTLLRPFLVPLIFGLLLDLALVGLIKVIFRRPRPLYNRDMNVVVSVDNYSFPSGHSSRVCFVAALFFLTRESIKRGIFADPWLVLGVWMWAVATSVSRVLLGRHFLFDVFAGSFLGVLEGLIAFHYLSLY</sequence>
<evidence type="ECO:0000259" key="2">
    <source>
        <dbReference type="SMART" id="SM00014"/>
    </source>
</evidence>
<accession>A0AAN7GPQ3</accession>
<evidence type="ECO:0000256" key="1">
    <source>
        <dbReference type="SAM" id="Phobius"/>
    </source>
</evidence>
<comment type="caution">
    <text evidence="3">The sequence shown here is derived from an EMBL/GenBank/DDBJ whole genome shotgun (WGS) entry which is preliminary data.</text>
</comment>
<dbReference type="PANTHER" id="PTHR14969:SF13">
    <property type="entry name" value="AT30094P"/>
    <property type="match status" value="1"/>
</dbReference>
<feature type="transmembrane region" description="Helical" evidence="1">
    <location>
        <begin position="112"/>
        <end position="134"/>
    </location>
</feature>
<dbReference type="GO" id="GO:0042392">
    <property type="term" value="F:sphingosine-1-phosphate phosphatase activity"/>
    <property type="evidence" value="ECO:0007669"/>
    <property type="project" value="TreeGrafter"/>
</dbReference>
<keyword evidence="4" id="KW-1185">Reference proteome</keyword>
<evidence type="ECO:0000313" key="3">
    <source>
        <dbReference type="EMBL" id="KAK4748546.1"/>
    </source>
</evidence>
<dbReference type="PANTHER" id="PTHR14969">
    <property type="entry name" value="SPHINGOSINE-1-PHOSPHATE PHOSPHOHYDROLASE"/>
    <property type="match status" value="1"/>
</dbReference>
<keyword evidence="1" id="KW-0472">Membrane</keyword>
<dbReference type="Proteomes" id="UP001345219">
    <property type="component" value="Chromosome 12"/>
</dbReference>